<feature type="domain" description="UspA" evidence="3">
    <location>
        <begin position="1"/>
        <end position="137"/>
    </location>
</feature>
<dbReference type="AlphaFoldDB" id="A0A1H3SWU4"/>
<comment type="similarity">
    <text evidence="1">Belongs to the universal stress protein A family.</text>
</comment>
<dbReference type="STRING" id="381665.SAMN05216554_3781"/>
<dbReference type="Proteomes" id="UP000198891">
    <property type="component" value="Unassembled WGS sequence"/>
</dbReference>
<accession>A0A1H3SWU4</accession>
<evidence type="ECO:0000259" key="3">
    <source>
        <dbReference type="Pfam" id="PF00582"/>
    </source>
</evidence>
<evidence type="ECO:0000256" key="1">
    <source>
        <dbReference type="ARBA" id="ARBA00008791"/>
    </source>
</evidence>
<dbReference type="InterPro" id="IPR006016">
    <property type="entry name" value="UspA"/>
</dbReference>
<feature type="domain" description="UspA" evidence="3">
    <location>
        <begin position="147"/>
        <end position="286"/>
    </location>
</feature>
<reference evidence="4 5" key="1">
    <citation type="submission" date="2016-10" db="EMBL/GenBank/DDBJ databases">
        <authorList>
            <person name="de Groot N.N."/>
        </authorList>
    </citation>
    <scope>NUCLEOTIDE SEQUENCE [LARGE SCALE GENOMIC DNA]</scope>
    <source>
        <strain evidence="4 5">CGMCC 4.3491</strain>
    </source>
</reference>
<evidence type="ECO:0000313" key="4">
    <source>
        <dbReference type="EMBL" id="SDZ42442.1"/>
    </source>
</evidence>
<protein>
    <submittedName>
        <fullName evidence="4">Nucleotide-binding universal stress protein, UspA family</fullName>
    </submittedName>
</protein>
<feature type="region of interest" description="Disordered" evidence="2">
    <location>
        <begin position="291"/>
        <end position="313"/>
    </location>
</feature>
<dbReference type="RefSeq" id="WP_175494354.1">
    <property type="nucleotide sequence ID" value="NZ_FNPZ01000004.1"/>
</dbReference>
<organism evidence="4 5">
    <name type="scientific">Herbiconiux ginsengi</name>
    <dbReference type="NCBI Taxonomy" id="381665"/>
    <lineage>
        <taxon>Bacteria</taxon>
        <taxon>Bacillati</taxon>
        <taxon>Actinomycetota</taxon>
        <taxon>Actinomycetes</taxon>
        <taxon>Micrococcales</taxon>
        <taxon>Microbacteriaceae</taxon>
        <taxon>Herbiconiux</taxon>
    </lineage>
</organism>
<dbReference type="CDD" id="cd00293">
    <property type="entry name" value="USP-like"/>
    <property type="match status" value="1"/>
</dbReference>
<dbReference type="Pfam" id="PF00582">
    <property type="entry name" value="Usp"/>
    <property type="match status" value="2"/>
</dbReference>
<proteinExistence type="inferred from homology"/>
<keyword evidence="5" id="KW-1185">Reference proteome</keyword>
<gene>
    <name evidence="4" type="ORF">SAMN05216554_3781</name>
</gene>
<dbReference type="EMBL" id="FNPZ01000004">
    <property type="protein sequence ID" value="SDZ42442.1"/>
    <property type="molecule type" value="Genomic_DNA"/>
</dbReference>
<dbReference type="Gene3D" id="3.40.50.620">
    <property type="entry name" value="HUPs"/>
    <property type="match status" value="2"/>
</dbReference>
<dbReference type="PANTHER" id="PTHR46268">
    <property type="entry name" value="STRESS RESPONSE PROTEIN NHAX"/>
    <property type="match status" value="1"/>
</dbReference>
<dbReference type="PRINTS" id="PR01438">
    <property type="entry name" value="UNVRSLSTRESS"/>
</dbReference>
<dbReference type="InterPro" id="IPR006015">
    <property type="entry name" value="Universal_stress_UspA"/>
</dbReference>
<sequence length="313" mass="33842">MSERTVVAWDGSATCRAAVDWAIDRARREDDGHEFELAHVIDEITYVSGDPGDPGAYDTATAPSPDDVDRVRRLLPRATVSSRSVIGDPVTTLRRYTDPDTLLVIGTEARTVPHLRFSWSVGSRVAARALGPVAIIPRRVTGIRSGVVAGVDGSPASLRAALLAASEAQLRDVELRLVNAWLEPPLWQEAYVFDDETIDDDYLDEVTRQHQQIASDAAAVVRDAFPLLTVTAQAVHGYTVRSLLLASPLPELVVVGCRSRSTLSRLLLGSASRELIQNLDVPVVVVSDRVHDAAPGRPPTIEHGGRRSTDSPA</sequence>
<dbReference type="PANTHER" id="PTHR46268:SF6">
    <property type="entry name" value="UNIVERSAL STRESS PROTEIN UP12"/>
    <property type="match status" value="1"/>
</dbReference>
<dbReference type="InterPro" id="IPR014729">
    <property type="entry name" value="Rossmann-like_a/b/a_fold"/>
</dbReference>
<feature type="compositionally biased region" description="Basic and acidic residues" evidence="2">
    <location>
        <begin position="303"/>
        <end position="313"/>
    </location>
</feature>
<evidence type="ECO:0000313" key="5">
    <source>
        <dbReference type="Proteomes" id="UP000198891"/>
    </source>
</evidence>
<name>A0A1H3SWU4_9MICO</name>
<evidence type="ECO:0000256" key="2">
    <source>
        <dbReference type="SAM" id="MobiDB-lite"/>
    </source>
</evidence>
<dbReference type="SUPFAM" id="SSF52402">
    <property type="entry name" value="Adenine nucleotide alpha hydrolases-like"/>
    <property type="match status" value="2"/>
</dbReference>